<feature type="domain" description="4Fe-4S ferredoxin-type" evidence="4">
    <location>
        <begin position="370"/>
        <end position="399"/>
    </location>
</feature>
<comment type="caution">
    <text evidence="5">The sequence shown here is derived from an EMBL/GenBank/DDBJ whole genome shotgun (WGS) entry which is preliminary data.</text>
</comment>
<dbReference type="EMBL" id="JBHPBY010000197">
    <property type="protein sequence ID" value="MFC1851530.1"/>
    <property type="molecule type" value="Genomic_DNA"/>
</dbReference>
<dbReference type="InterPro" id="IPR017896">
    <property type="entry name" value="4Fe4S_Fe-S-bd"/>
</dbReference>
<feature type="domain" description="4Fe-4S ferredoxin-type" evidence="4">
    <location>
        <begin position="61"/>
        <end position="90"/>
    </location>
</feature>
<dbReference type="Proteomes" id="UP001594351">
    <property type="component" value="Unassembled WGS sequence"/>
</dbReference>
<organism evidence="5 6">
    <name type="scientific">candidate division CSSED10-310 bacterium</name>
    <dbReference type="NCBI Taxonomy" id="2855610"/>
    <lineage>
        <taxon>Bacteria</taxon>
        <taxon>Bacteria division CSSED10-310</taxon>
    </lineage>
</organism>
<evidence type="ECO:0000256" key="2">
    <source>
        <dbReference type="ARBA" id="ARBA00023004"/>
    </source>
</evidence>
<dbReference type="PANTHER" id="PTHR43534">
    <property type="entry name" value="MIND SUPERFAMILY P-LOOP ATPASE CONTAINING AN INSERTED FERREDOXIN DOMAIN"/>
    <property type="match status" value="1"/>
</dbReference>
<gene>
    <name evidence="5" type="ORF">ACFL27_15145</name>
</gene>
<reference evidence="5 6" key="1">
    <citation type="submission" date="2024-09" db="EMBL/GenBank/DDBJ databases">
        <title>Laminarin stimulates single cell rates of sulfate reduction while oxygen inhibits transcriptomic activity in coastal marine sediment.</title>
        <authorList>
            <person name="Lindsay M."/>
            <person name="Orcutt B."/>
            <person name="Emerson D."/>
            <person name="Stepanauskas R."/>
            <person name="D'Angelo T."/>
        </authorList>
    </citation>
    <scope>NUCLEOTIDE SEQUENCE [LARGE SCALE GENOMIC DNA]</scope>
    <source>
        <strain evidence="5">SAG AM-311-K15</strain>
    </source>
</reference>
<dbReference type="InterPro" id="IPR017900">
    <property type="entry name" value="4Fe4S_Fe_S_CS"/>
</dbReference>
<name>A0ABV6YZA7_UNCC1</name>
<dbReference type="InterPro" id="IPR002586">
    <property type="entry name" value="CobQ/CobB/MinD/ParA_Nub-bd_dom"/>
</dbReference>
<evidence type="ECO:0000256" key="3">
    <source>
        <dbReference type="ARBA" id="ARBA00023014"/>
    </source>
</evidence>
<keyword evidence="3" id="KW-0411">Iron-sulfur</keyword>
<dbReference type="Pfam" id="PF01656">
    <property type="entry name" value="CbiA"/>
    <property type="match status" value="2"/>
</dbReference>
<dbReference type="PANTHER" id="PTHR43534:SF1">
    <property type="entry name" value="4FE-4S CLUSTER CONTAINING PARA FAMILY ATPASE PROTEIN"/>
    <property type="match status" value="1"/>
</dbReference>
<evidence type="ECO:0000256" key="1">
    <source>
        <dbReference type="ARBA" id="ARBA00022723"/>
    </source>
</evidence>
<proteinExistence type="predicted"/>
<protein>
    <submittedName>
        <fullName evidence="5">P-loop NTPase</fullName>
    </submittedName>
</protein>
<keyword evidence="1" id="KW-0479">Metal-binding</keyword>
<dbReference type="Gene3D" id="3.40.50.300">
    <property type="entry name" value="P-loop containing nucleotide triphosphate hydrolases"/>
    <property type="match status" value="3"/>
</dbReference>
<evidence type="ECO:0000313" key="6">
    <source>
        <dbReference type="Proteomes" id="UP001594351"/>
    </source>
</evidence>
<dbReference type="CDD" id="cd03110">
    <property type="entry name" value="SIMIBI_bact_arch"/>
    <property type="match status" value="2"/>
</dbReference>
<dbReference type="PROSITE" id="PS00198">
    <property type="entry name" value="4FE4S_FER_1"/>
    <property type="match status" value="2"/>
</dbReference>
<keyword evidence="2" id="KW-0408">Iron</keyword>
<feature type="domain" description="4Fe-4S ferredoxin-type" evidence="4">
    <location>
        <begin position="406"/>
        <end position="435"/>
    </location>
</feature>
<feature type="domain" description="4Fe-4S ferredoxin-type" evidence="4">
    <location>
        <begin position="91"/>
        <end position="119"/>
    </location>
</feature>
<dbReference type="SUPFAM" id="SSF54862">
    <property type="entry name" value="4Fe-4S ferredoxins"/>
    <property type="match status" value="2"/>
</dbReference>
<evidence type="ECO:0000313" key="5">
    <source>
        <dbReference type="EMBL" id="MFC1851530.1"/>
    </source>
</evidence>
<sequence length="624" mass="67870">MKITIASGKGGTGKTTFAVNLAYSLAAHGLKVRLLDCDVEEPNDHLFIRPVFRERENVTVMKPEFDERLCTGCGECAESCNYNAIAVVKNKVLIFNELCHSCGVCSYVCPTNAITEKPVEIGTVEVSPGYNPFFFAHGTLNVGEALAPAVIRSVKKYIDPDVINILDASPGTSCPVVETVTDSDVVVLVTEPTPFGLSDLKLAVGLTLKKRIPTGIVVNRSDGNDDLIAEYSKQMGVPIIGRIPFKREYAEVYSEGQILVKKFPELEKNLLGIFKKISRLRETIPPPQPEDEMFTIEASDNRAGSSGEAPEYAEITIISGKGGSGKTTVAASLAMLAENKVLADNDVDAADLHLLIKPKVREVHDFLGRAKYTINTSTCTGCGLCLDACHFNAIRSYDPVNKEGKKICIIDEVACEGCGLCRLVCPVEAISAKTNVTGKWYVSDTDCGPMAHARLGIGQENSGRLVAQVRHIAESLAIKWQKKYILGDGPPGTGCPVIASVSGTDLVLIVTEPTVSGVHDMIRVLELANHFHIPTKIIVNKADLNLEKSRQIEIMAKRMGSKVIAHIPFDRNVIDALKAGKTLIEYGKGPAFEEMKNLWDTIVKHLNKGEKSHENCNYIQQTYA</sequence>
<dbReference type="Gene3D" id="3.30.70.20">
    <property type="match status" value="3"/>
</dbReference>
<dbReference type="PROSITE" id="PS51379">
    <property type="entry name" value="4FE4S_FER_2"/>
    <property type="match status" value="4"/>
</dbReference>
<accession>A0ABV6YZA7</accession>
<dbReference type="SUPFAM" id="SSF52540">
    <property type="entry name" value="P-loop containing nucleoside triphosphate hydrolases"/>
    <property type="match status" value="2"/>
</dbReference>
<dbReference type="Pfam" id="PF00037">
    <property type="entry name" value="Fer4"/>
    <property type="match status" value="4"/>
</dbReference>
<evidence type="ECO:0000259" key="4">
    <source>
        <dbReference type="PROSITE" id="PS51379"/>
    </source>
</evidence>
<dbReference type="InterPro" id="IPR027417">
    <property type="entry name" value="P-loop_NTPase"/>
</dbReference>
<keyword evidence="6" id="KW-1185">Reference proteome</keyword>